<keyword evidence="2" id="KW-1185">Reference proteome</keyword>
<dbReference type="PANTHER" id="PTHR30087:SF1">
    <property type="entry name" value="HYPOTHETICAL CYTOSOLIC PROTEIN"/>
    <property type="match status" value="1"/>
</dbReference>
<gene>
    <name evidence="1" type="ordered locus">TEPIRE1_0741</name>
</gene>
<dbReference type="PATRIC" id="fig|1209989.3.peg.810"/>
<accession>F4LW93</accession>
<dbReference type="KEGG" id="tep:TepRe1_0682"/>
<sequence>MKRFLISACLIGLNTKYDGGNNIEPCFCEMVKKGVAVPFCPEQAGGLPTPRDCSEIADGDGRDAIDGKARVITDKGQDVTENFLRGAKEALKLTKLLNADKAILKSKSPSCGCKCIYDGTFKKSLRRGMGVTAAYLQEHGINVIDSDEYLKQK</sequence>
<reference evidence="2" key="1">
    <citation type="journal article" date="2013" name="Genome Announc.">
        <title>First genome sequence of a syntrophic acetate-oxidizing bacterium, Tepidanaerobacter acetatoxydans strain Re1.</title>
        <authorList>
            <person name="Manzoor S."/>
            <person name="Bongcam-Rudloff E."/>
            <person name="Schnurer A."/>
            <person name="Muller B."/>
        </authorList>
    </citation>
    <scope>NUCLEOTIDE SEQUENCE [LARGE SCALE GENOMIC DNA]</scope>
    <source>
        <strain evidence="2">Re1</strain>
    </source>
</reference>
<evidence type="ECO:0000313" key="1">
    <source>
        <dbReference type="EMBL" id="CCP25433.1"/>
    </source>
</evidence>
<organism evidence="1 2">
    <name type="scientific">Tepidanaerobacter acetatoxydans (strain DSM 21804 / JCM 16047 / Re1)</name>
    <dbReference type="NCBI Taxonomy" id="1209989"/>
    <lineage>
        <taxon>Bacteria</taxon>
        <taxon>Bacillati</taxon>
        <taxon>Bacillota</taxon>
        <taxon>Clostridia</taxon>
        <taxon>Thermosediminibacterales</taxon>
        <taxon>Tepidanaerobacteraceae</taxon>
        <taxon>Tepidanaerobacter</taxon>
    </lineage>
</organism>
<evidence type="ECO:0000313" key="2">
    <source>
        <dbReference type="Proteomes" id="UP000010802"/>
    </source>
</evidence>
<dbReference type="InterPro" id="IPR007553">
    <property type="entry name" value="2-thiour_desulf"/>
</dbReference>
<dbReference type="eggNOG" id="COG1683">
    <property type="taxonomic scope" value="Bacteria"/>
</dbReference>
<dbReference type="EMBL" id="HF563609">
    <property type="protein sequence ID" value="CCP25433.1"/>
    <property type="molecule type" value="Genomic_DNA"/>
</dbReference>
<dbReference type="Pfam" id="PF04463">
    <property type="entry name" value="2-thiour_desulf"/>
    <property type="match status" value="1"/>
</dbReference>
<dbReference type="PANTHER" id="PTHR30087">
    <property type="entry name" value="INNER MEMBRANE PROTEIN"/>
    <property type="match status" value="1"/>
</dbReference>
<protein>
    <submittedName>
        <fullName evidence="1">Uncharacterized protein</fullName>
    </submittedName>
</protein>
<dbReference type="STRING" id="1209989.TepRe1_0682"/>
<dbReference type="RefSeq" id="WP_013777792.1">
    <property type="nucleotide sequence ID" value="NC_015519.1"/>
</dbReference>
<dbReference type="HOGENOM" id="CLU_076318_1_1_9"/>
<dbReference type="KEGG" id="tae:TepiRe1_0741"/>
<proteinExistence type="predicted"/>
<dbReference type="Proteomes" id="UP000010802">
    <property type="component" value="Chromosome"/>
</dbReference>
<dbReference type="AlphaFoldDB" id="F4LW93"/>
<name>F4LW93_TEPAE</name>
<dbReference type="OrthoDB" id="9797779at2"/>
<accession>L0S0N2</accession>